<sequence>MLFNHHDCAAYGGSGRFKDSIEEEIAFHREELLKARAIILTVFPLLTVDLYFIDCAGILEIIQPPQ</sequence>
<accession>A0A0G1WHZ3</accession>
<protein>
    <submittedName>
        <fullName evidence="1">Uncharacterized protein</fullName>
    </submittedName>
</protein>
<name>A0A0G1WHZ3_9BACT</name>
<evidence type="ECO:0000313" key="2">
    <source>
        <dbReference type="Proteomes" id="UP000034201"/>
    </source>
</evidence>
<dbReference type="Proteomes" id="UP000034201">
    <property type="component" value="Unassembled WGS sequence"/>
</dbReference>
<organism evidence="1 2">
    <name type="scientific">Candidatus Adlerbacteria bacterium GW2011_GWC1_50_9</name>
    <dbReference type="NCBI Taxonomy" id="1618608"/>
    <lineage>
        <taxon>Bacteria</taxon>
        <taxon>Candidatus Adleribacteriota</taxon>
    </lineage>
</organism>
<dbReference type="AlphaFoldDB" id="A0A0G1WHZ3"/>
<proteinExistence type="predicted"/>
<comment type="caution">
    <text evidence="1">The sequence shown here is derived from an EMBL/GenBank/DDBJ whole genome shotgun (WGS) entry which is preliminary data.</text>
</comment>
<gene>
    <name evidence="1" type="ORF">UY61_C0082G0003</name>
</gene>
<reference evidence="1 2" key="1">
    <citation type="journal article" date="2015" name="Nature">
        <title>rRNA introns, odd ribosomes, and small enigmatic genomes across a large radiation of phyla.</title>
        <authorList>
            <person name="Brown C.T."/>
            <person name="Hug L.A."/>
            <person name="Thomas B.C."/>
            <person name="Sharon I."/>
            <person name="Castelle C.J."/>
            <person name="Singh A."/>
            <person name="Wilkins M.J."/>
            <person name="Williams K.H."/>
            <person name="Banfield J.F."/>
        </authorList>
    </citation>
    <scope>NUCLEOTIDE SEQUENCE [LARGE SCALE GENOMIC DNA]</scope>
</reference>
<dbReference type="EMBL" id="LCQQ01000082">
    <property type="protein sequence ID" value="KKW18438.1"/>
    <property type="molecule type" value="Genomic_DNA"/>
</dbReference>
<evidence type="ECO:0000313" key="1">
    <source>
        <dbReference type="EMBL" id="KKW18438.1"/>
    </source>
</evidence>